<protein>
    <submittedName>
        <fullName evidence="1">Uncharacterized protein</fullName>
    </submittedName>
</protein>
<dbReference type="EMBL" id="JALLAZ020000792">
    <property type="protein sequence ID" value="KAL3787158.1"/>
    <property type="molecule type" value="Genomic_DNA"/>
</dbReference>
<dbReference type="AlphaFoldDB" id="A0ABD3PHH4"/>
<comment type="caution">
    <text evidence="1">The sequence shown here is derived from an EMBL/GenBank/DDBJ whole genome shotgun (WGS) entry which is preliminary data.</text>
</comment>
<accession>A0ABD3PHH4</accession>
<dbReference type="Proteomes" id="UP001530315">
    <property type="component" value="Unassembled WGS sequence"/>
</dbReference>
<evidence type="ECO:0000313" key="2">
    <source>
        <dbReference type="Proteomes" id="UP001530315"/>
    </source>
</evidence>
<organism evidence="1 2">
    <name type="scientific">Stephanodiscus triporus</name>
    <dbReference type="NCBI Taxonomy" id="2934178"/>
    <lineage>
        <taxon>Eukaryota</taxon>
        <taxon>Sar</taxon>
        <taxon>Stramenopiles</taxon>
        <taxon>Ochrophyta</taxon>
        <taxon>Bacillariophyta</taxon>
        <taxon>Coscinodiscophyceae</taxon>
        <taxon>Thalassiosirophycidae</taxon>
        <taxon>Stephanodiscales</taxon>
        <taxon>Stephanodiscaceae</taxon>
        <taxon>Stephanodiscus</taxon>
    </lineage>
</organism>
<gene>
    <name evidence="1" type="ORF">ACHAW5_004728</name>
</gene>
<name>A0ABD3PHH4_9STRA</name>
<keyword evidence="2" id="KW-1185">Reference proteome</keyword>
<sequence>MSLVCFYVGHPVGIKKIPRSTSATALPRGFFARVGSLTFVVGTTAAGGDNGSSSSSPPRRVVGVEKMNDGDDYYDAISLGDGVRVYEHTVASVPDGVSDGDMLSTATASLVGLHCAMTKVEEVGGGSDDAVFYSGKVIMR</sequence>
<reference evidence="1 2" key="1">
    <citation type="submission" date="2024-10" db="EMBL/GenBank/DDBJ databases">
        <title>Updated reference genomes for cyclostephanoid diatoms.</title>
        <authorList>
            <person name="Roberts W.R."/>
            <person name="Alverson A.J."/>
        </authorList>
    </citation>
    <scope>NUCLEOTIDE SEQUENCE [LARGE SCALE GENOMIC DNA]</scope>
    <source>
        <strain evidence="1 2">AJA276-08</strain>
    </source>
</reference>
<evidence type="ECO:0000313" key="1">
    <source>
        <dbReference type="EMBL" id="KAL3787158.1"/>
    </source>
</evidence>
<proteinExistence type="predicted"/>